<keyword evidence="2" id="KW-1185">Reference proteome</keyword>
<name>A0AAQ4E2F9_AMBAM</name>
<accession>A0AAQ4E2F9</accession>
<evidence type="ECO:0000313" key="1">
    <source>
        <dbReference type="EMBL" id="KAK8768899.1"/>
    </source>
</evidence>
<proteinExistence type="predicted"/>
<gene>
    <name evidence="1" type="ORF">V5799_014639</name>
</gene>
<dbReference type="InterPro" id="IPR042089">
    <property type="entry name" value="Peptidase_M13_dom_2"/>
</dbReference>
<reference evidence="1 2" key="1">
    <citation type="journal article" date="2023" name="Arcadia Sci">
        <title>De novo assembly of a long-read Amblyomma americanum tick genome.</title>
        <authorList>
            <person name="Chou S."/>
            <person name="Poskanzer K.E."/>
            <person name="Rollins M."/>
            <person name="Thuy-Boun P.S."/>
        </authorList>
    </citation>
    <scope>NUCLEOTIDE SEQUENCE [LARGE SCALE GENOMIC DNA]</scope>
    <source>
        <strain evidence="1">F_SG_1</strain>
        <tissue evidence="1">Salivary glands</tissue>
    </source>
</reference>
<dbReference type="AlphaFoldDB" id="A0AAQ4E2F9"/>
<sequence>MKISKTSRQPIHKAARFLSVCLSVTNSSDMDSLKEVLARANITWPNSNSKPDFLNSLFYVSLDLMSNVFFNIKLVRGESGHWRLYLTFSDSAQRLHKEFLRQIKTRHLADHLREMYRAFGKLNESRLNEMLRHYVDMADLFEQFSRPLRVRRQLANATRLLEYFPSVPAKRWNDVLTKRANVSLNELDGLVTNEPDNLHAVSSLHQKRGEELVNELVEVLAVQSLIIFADFALLSSFYQDSQLAMKDVRRKCFTVTNHMYGYAINDLYRNVTRKGERFVKGLAEKLRRASPAVLIGNASLSGDSDQLPAKTKHLDIALRTLQWSRPKEYMALYANQPELTDSPLRNYVLASAYLKSLPYDSERKSAIVERSDKTLPMFWDFRPTIDYFHYPFYAPDASLSVLYAGIGTRLAASLFFDYVERKSAPEQVGAVIHISEAVQYSVELAVARVRRAGVIPVPPPADDRMRARKGYAHAL</sequence>
<comment type="caution">
    <text evidence="1">The sequence shown here is derived from an EMBL/GenBank/DDBJ whole genome shotgun (WGS) entry which is preliminary data.</text>
</comment>
<evidence type="ECO:0000313" key="2">
    <source>
        <dbReference type="Proteomes" id="UP001321473"/>
    </source>
</evidence>
<dbReference type="EMBL" id="JARKHS020023308">
    <property type="protein sequence ID" value="KAK8768899.1"/>
    <property type="molecule type" value="Genomic_DNA"/>
</dbReference>
<dbReference type="Gene3D" id="1.10.1380.10">
    <property type="entry name" value="Neutral endopeptidase , domain2"/>
    <property type="match status" value="1"/>
</dbReference>
<dbReference type="Proteomes" id="UP001321473">
    <property type="component" value="Unassembled WGS sequence"/>
</dbReference>
<organism evidence="1 2">
    <name type="scientific">Amblyomma americanum</name>
    <name type="common">Lone star tick</name>
    <dbReference type="NCBI Taxonomy" id="6943"/>
    <lineage>
        <taxon>Eukaryota</taxon>
        <taxon>Metazoa</taxon>
        <taxon>Ecdysozoa</taxon>
        <taxon>Arthropoda</taxon>
        <taxon>Chelicerata</taxon>
        <taxon>Arachnida</taxon>
        <taxon>Acari</taxon>
        <taxon>Parasitiformes</taxon>
        <taxon>Ixodida</taxon>
        <taxon>Ixodoidea</taxon>
        <taxon>Ixodidae</taxon>
        <taxon>Amblyomminae</taxon>
        <taxon>Amblyomma</taxon>
    </lineage>
</organism>
<protein>
    <submittedName>
        <fullName evidence="1">Uncharacterized protein</fullName>
    </submittedName>
</protein>
<dbReference type="SUPFAM" id="SSF55486">
    <property type="entry name" value="Metalloproteases ('zincins'), catalytic domain"/>
    <property type="match status" value="1"/>
</dbReference>